<evidence type="ECO:0000256" key="3">
    <source>
        <dbReference type="ARBA" id="ARBA00023180"/>
    </source>
</evidence>
<keyword evidence="3" id="KW-0325">Glycoprotein</keyword>
<dbReference type="AlphaFoldDB" id="A0A6A1W6N5"/>
<evidence type="ECO:0000259" key="4">
    <source>
        <dbReference type="PROSITE" id="PS50927"/>
    </source>
</evidence>
<proteinExistence type="predicted"/>
<reference evidence="5 6" key="1">
    <citation type="journal article" date="2019" name="Plant Biotechnol. J.">
        <title>The red bayberry genome and genetic basis of sex determination.</title>
        <authorList>
            <person name="Jia H.M."/>
            <person name="Jia H.J."/>
            <person name="Cai Q.L."/>
            <person name="Wang Y."/>
            <person name="Zhao H.B."/>
            <person name="Yang W.F."/>
            <person name="Wang G.Y."/>
            <person name="Li Y.H."/>
            <person name="Zhan D.L."/>
            <person name="Shen Y.T."/>
            <person name="Niu Q.F."/>
            <person name="Chang L."/>
            <person name="Qiu J."/>
            <person name="Zhao L."/>
            <person name="Xie H.B."/>
            <person name="Fu W.Y."/>
            <person name="Jin J."/>
            <person name="Li X.W."/>
            <person name="Jiao Y."/>
            <person name="Zhou C.C."/>
            <person name="Tu T."/>
            <person name="Chai C.Y."/>
            <person name="Gao J.L."/>
            <person name="Fan L.J."/>
            <person name="van de Weg E."/>
            <person name="Wang J.Y."/>
            <person name="Gao Z.S."/>
        </authorList>
    </citation>
    <scope>NUCLEOTIDE SEQUENCE [LARGE SCALE GENOMIC DNA]</scope>
    <source>
        <tissue evidence="5">Leaves</tissue>
    </source>
</reference>
<sequence>MATAQQSNFNFNLSRGSSLSPTGNSSLLSQSLIFAFGFFPFGDGFAVGIWFESTPQKTVVWTANRNYPPHSRNATIVLSSDGWLISRELGGQERTIANSTKPALSASLLDSGNLVLYNSDSQLIWQSFDFPTDTLLPGQLLRAGNELVSSYSETNHSIGIFRIVMQNDGNVVMYPVGSGDPYWAAQTNAIGQNASITLDKSDRLYIVDRTGIEATTIFDAATKPDLKTFRATIDADGIFRLYSQSSRLE</sequence>
<dbReference type="InterPro" id="IPR001480">
    <property type="entry name" value="Bulb-type_lectin_dom"/>
</dbReference>
<keyword evidence="2" id="KW-1015">Disulfide bond</keyword>
<feature type="domain" description="Bulb-type lectin" evidence="4">
    <location>
        <begin position="132"/>
        <end position="249"/>
    </location>
</feature>
<dbReference type="Proteomes" id="UP000516437">
    <property type="component" value="Chromosome 3"/>
</dbReference>
<dbReference type="Pfam" id="PF01453">
    <property type="entry name" value="B_lectin"/>
    <property type="match status" value="1"/>
</dbReference>
<name>A0A6A1W6N5_9ROSI</name>
<dbReference type="InterPro" id="IPR036426">
    <property type="entry name" value="Bulb-type_lectin_dom_sf"/>
</dbReference>
<dbReference type="SMART" id="SM00108">
    <property type="entry name" value="B_lectin"/>
    <property type="match status" value="1"/>
</dbReference>
<evidence type="ECO:0000313" key="6">
    <source>
        <dbReference type="Proteomes" id="UP000516437"/>
    </source>
</evidence>
<dbReference type="EMBL" id="RXIC02000021">
    <property type="protein sequence ID" value="KAB1220871.1"/>
    <property type="molecule type" value="Genomic_DNA"/>
</dbReference>
<keyword evidence="6" id="KW-1185">Reference proteome</keyword>
<accession>A0A6A1W6N5</accession>
<protein>
    <submittedName>
        <fullName evidence="5">Putative receptor protein kinase ZmPK1</fullName>
    </submittedName>
</protein>
<dbReference type="FunFam" id="2.90.10.10:FF:000026">
    <property type="entry name" value="Serine/threonine-protein kinase"/>
    <property type="match status" value="1"/>
</dbReference>
<dbReference type="InterPro" id="IPR051343">
    <property type="entry name" value="G-type_lectin_kinases/EP1-like"/>
</dbReference>
<organism evidence="5 6">
    <name type="scientific">Morella rubra</name>
    <name type="common">Chinese bayberry</name>
    <dbReference type="NCBI Taxonomy" id="262757"/>
    <lineage>
        <taxon>Eukaryota</taxon>
        <taxon>Viridiplantae</taxon>
        <taxon>Streptophyta</taxon>
        <taxon>Embryophyta</taxon>
        <taxon>Tracheophyta</taxon>
        <taxon>Spermatophyta</taxon>
        <taxon>Magnoliopsida</taxon>
        <taxon>eudicotyledons</taxon>
        <taxon>Gunneridae</taxon>
        <taxon>Pentapetalae</taxon>
        <taxon>rosids</taxon>
        <taxon>fabids</taxon>
        <taxon>Fagales</taxon>
        <taxon>Myricaceae</taxon>
        <taxon>Morella</taxon>
    </lineage>
</organism>
<dbReference type="GO" id="GO:0016301">
    <property type="term" value="F:kinase activity"/>
    <property type="evidence" value="ECO:0007669"/>
    <property type="project" value="UniProtKB-KW"/>
</dbReference>
<evidence type="ECO:0000256" key="1">
    <source>
        <dbReference type="ARBA" id="ARBA00022729"/>
    </source>
</evidence>
<keyword evidence="5" id="KW-0675">Receptor</keyword>
<dbReference type="OrthoDB" id="1668230at2759"/>
<evidence type="ECO:0000256" key="2">
    <source>
        <dbReference type="ARBA" id="ARBA00023157"/>
    </source>
</evidence>
<dbReference type="PANTHER" id="PTHR47976:SF102">
    <property type="entry name" value="G-TYPE LECTIN S-RECEPTOR-LIKE SERINE_THREONINE-PROTEIN KINASE LECRK3"/>
    <property type="match status" value="1"/>
</dbReference>
<keyword evidence="5" id="KW-0418">Kinase</keyword>
<keyword evidence="1" id="KW-0732">Signal</keyword>
<dbReference type="PANTHER" id="PTHR47976">
    <property type="entry name" value="G-TYPE LECTIN S-RECEPTOR-LIKE SERINE/THREONINE-PROTEIN KINASE SD2-5"/>
    <property type="match status" value="1"/>
</dbReference>
<dbReference type="Gene3D" id="2.90.10.30">
    <property type="match status" value="1"/>
</dbReference>
<dbReference type="SUPFAM" id="SSF51110">
    <property type="entry name" value="alpha-D-mannose-specific plant lectins"/>
    <property type="match status" value="2"/>
</dbReference>
<evidence type="ECO:0000313" key="5">
    <source>
        <dbReference type="EMBL" id="KAB1220871.1"/>
    </source>
</evidence>
<dbReference type="PROSITE" id="PS50927">
    <property type="entry name" value="BULB_LECTIN"/>
    <property type="match status" value="2"/>
</dbReference>
<comment type="caution">
    <text evidence="5">The sequence shown here is derived from an EMBL/GenBank/DDBJ whole genome shotgun (WGS) entry which is preliminary data.</text>
</comment>
<dbReference type="Gene3D" id="2.90.10.10">
    <property type="entry name" value="Bulb-type lectin domain"/>
    <property type="match status" value="1"/>
</dbReference>
<gene>
    <name evidence="5" type="ORF">CJ030_MR3G006316</name>
</gene>
<keyword evidence="5" id="KW-0808">Transferase</keyword>
<feature type="domain" description="Bulb-type lectin" evidence="4">
    <location>
        <begin position="12"/>
        <end position="129"/>
    </location>
</feature>